<evidence type="ECO:0000256" key="11">
    <source>
        <dbReference type="ARBA" id="ARBA00032883"/>
    </source>
</evidence>
<evidence type="ECO:0000256" key="7">
    <source>
        <dbReference type="ARBA" id="ARBA00022741"/>
    </source>
</evidence>
<dbReference type="InterPro" id="IPR010121">
    <property type="entry name" value="Pyruvate_phosphate_dikinase"/>
</dbReference>
<keyword evidence="7" id="KW-0547">Nucleotide-binding</keyword>
<dbReference type="GO" id="GO:0050242">
    <property type="term" value="F:pyruvate, phosphate dikinase activity"/>
    <property type="evidence" value="ECO:0007669"/>
    <property type="project" value="UniProtKB-EC"/>
</dbReference>
<feature type="domain" description="PEP-utilising enzyme mobile" evidence="16">
    <location>
        <begin position="405"/>
        <end position="485"/>
    </location>
</feature>
<evidence type="ECO:0000313" key="19">
    <source>
        <dbReference type="EMBL" id="AHY48266.1"/>
    </source>
</evidence>
<dbReference type="InterPro" id="IPR036637">
    <property type="entry name" value="Phosphohistidine_dom_sf"/>
</dbReference>
<feature type="binding site" evidence="13">
    <location>
        <position position="746"/>
    </location>
    <ligand>
        <name>substrate</name>
    </ligand>
</feature>
<geneLocation type="plasmid" evidence="19">
    <name>2</name>
</geneLocation>
<name>A0A023X7S3_RUBRA</name>
<evidence type="ECO:0000256" key="5">
    <source>
        <dbReference type="ARBA" id="ARBA00022679"/>
    </source>
</evidence>
<evidence type="ECO:0000256" key="8">
    <source>
        <dbReference type="ARBA" id="ARBA00022777"/>
    </source>
</evidence>
<dbReference type="PIRSF" id="PIRSF000853">
    <property type="entry name" value="PPDK"/>
    <property type="match status" value="1"/>
</dbReference>
<gene>
    <name evidence="19" type="ORF">RradSPS_2983</name>
</gene>
<dbReference type="eggNOG" id="COG0574">
    <property type="taxonomic scope" value="Bacteria"/>
</dbReference>
<feature type="active site" description="Proton donor" evidence="12">
    <location>
        <position position="810"/>
    </location>
</feature>
<dbReference type="EMBL" id="CP007516">
    <property type="protein sequence ID" value="AHY48266.1"/>
    <property type="molecule type" value="Genomic_DNA"/>
</dbReference>
<feature type="binding site" evidence="13">
    <location>
        <position position="723"/>
    </location>
    <ligand>
        <name>substrate</name>
    </ligand>
</feature>
<dbReference type="NCBIfam" id="TIGR01828">
    <property type="entry name" value="pyru_phos_dikin"/>
    <property type="match status" value="1"/>
</dbReference>
<feature type="binding site" evidence="13">
    <location>
        <position position="744"/>
    </location>
    <ligand>
        <name>substrate</name>
    </ligand>
</feature>
<dbReference type="Gene3D" id="1.20.80.30">
    <property type="match status" value="1"/>
</dbReference>
<evidence type="ECO:0000256" key="13">
    <source>
        <dbReference type="PIRSR" id="PIRSR000853-2"/>
    </source>
</evidence>
<dbReference type="Gene3D" id="3.30.470.20">
    <property type="entry name" value="ATP-grasp fold, B domain"/>
    <property type="match status" value="1"/>
</dbReference>
<dbReference type="SUPFAM" id="SSF56059">
    <property type="entry name" value="Glutathione synthetase ATP-binding domain-like"/>
    <property type="match status" value="1"/>
</dbReference>
<keyword evidence="19" id="KW-0670">Pyruvate</keyword>
<dbReference type="Gene3D" id="3.50.30.10">
    <property type="entry name" value="Phosphohistidine domain"/>
    <property type="match status" value="1"/>
</dbReference>
<proteinExistence type="inferred from homology"/>
<feature type="domain" description="Pyruvate phosphate dikinase AMP/ATP-binding" evidence="17">
    <location>
        <begin position="281"/>
        <end position="336"/>
    </location>
</feature>
<dbReference type="PANTHER" id="PTHR22931">
    <property type="entry name" value="PHOSPHOENOLPYRUVATE DIKINASE-RELATED"/>
    <property type="match status" value="1"/>
</dbReference>
<dbReference type="eggNOG" id="COG1080">
    <property type="taxonomic scope" value="Bacteria"/>
</dbReference>
<evidence type="ECO:0000259" key="17">
    <source>
        <dbReference type="Pfam" id="PF01326"/>
    </source>
</evidence>
<keyword evidence="6 14" id="KW-0479">Metal-binding</keyword>
<dbReference type="InterPro" id="IPR000121">
    <property type="entry name" value="PEP_util_C"/>
</dbReference>
<evidence type="ECO:0000256" key="14">
    <source>
        <dbReference type="PIRSR" id="PIRSR000853-3"/>
    </source>
</evidence>
<feature type="binding site" evidence="13">
    <location>
        <position position="745"/>
    </location>
    <ligand>
        <name>substrate</name>
    </ligand>
</feature>
<dbReference type="InterPro" id="IPR018274">
    <property type="entry name" value="PEP_util_AS"/>
</dbReference>
<dbReference type="InterPro" id="IPR008279">
    <property type="entry name" value="PEP-util_enz_mobile_dom"/>
</dbReference>
<reference evidence="19 20" key="1">
    <citation type="submission" date="2014-03" db="EMBL/GenBank/DDBJ databases">
        <title>Complete genome sequence of the Radio-Resistant Rubrobacter radiotolerans RSPS-4.</title>
        <authorList>
            <person name="Egas C.C."/>
            <person name="Barroso C.C."/>
            <person name="Froufe H.J.C."/>
            <person name="Pacheco J.J."/>
            <person name="Albuquerque L.L."/>
            <person name="da Costa M.M.S."/>
        </authorList>
    </citation>
    <scope>NUCLEOTIDE SEQUENCE [LARGE SCALE GENOMIC DNA]</scope>
    <source>
        <strain evidence="19 20">RSPS-4</strain>
        <plasmid evidence="19 20">2</plasmid>
    </source>
</reference>
<evidence type="ECO:0000259" key="16">
    <source>
        <dbReference type="Pfam" id="PF00391"/>
    </source>
</evidence>
<dbReference type="HOGENOM" id="CLU_015345_0_2_11"/>
<keyword evidence="8 19" id="KW-0418">Kinase</keyword>
<organism evidence="19 20">
    <name type="scientific">Rubrobacter radiotolerans</name>
    <name type="common">Arthrobacter radiotolerans</name>
    <dbReference type="NCBI Taxonomy" id="42256"/>
    <lineage>
        <taxon>Bacteria</taxon>
        <taxon>Bacillati</taxon>
        <taxon>Actinomycetota</taxon>
        <taxon>Rubrobacteria</taxon>
        <taxon>Rubrobacterales</taxon>
        <taxon>Rubrobacteraceae</taxon>
        <taxon>Rubrobacter</taxon>
    </lineage>
</organism>
<dbReference type="SUPFAM" id="SSF52009">
    <property type="entry name" value="Phosphohistidine domain"/>
    <property type="match status" value="1"/>
</dbReference>
<dbReference type="PATRIC" id="fig|42256.3.peg.3032"/>
<feature type="binding site" evidence="14">
    <location>
        <position position="747"/>
    </location>
    <ligand>
        <name>Mg(2+)</name>
        <dbReference type="ChEBI" id="CHEBI:18420"/>
    </ligand>
</feature>
<comment type="similarity">
    <text evidence="2">Belongs to the PEP-utilizing enzyme family.</text>
</comment>
<dbReference type="InterPro" id="IPR013815">
    <property type="entry name" value="ATP_grasp_subdomain_1"/>
</dbReference>
<feature type="binding site" evidence="14">
    <location>
        <position position="723"/>
    </location>
    <ligand>
        <name>Mg(2+)</name>
        <dbReference type="ChEBI" id="CHEBI:18420"/>
    </ligand>
</feature>
<evidence type="ECO:0000256" key="9">
    <source>
        <dbReference type="ARBA" id="ARBA00022840"/>
    </source>
</evidence>
<evidence type="ECO:0000256" key="10">
    <source>
        <dbReference type="ARBA" id="ARBA00022842"/>
    </source>
</evidence>
<dbReference type="GO" id="GO:0046872">
    <property type="term" value="F:metal ion binding"/>
    <property type="evidence" value="ECO:0007669"/>
    <property type="project" value="UniProtKB-KW"/>
</dbReference>
<keyword evidence="20" id="KW-1185">Reference proteome</keyword>
<feature type="binding site" evidence="13">
    <location>
        <position position="543"/>
    </location>
    <ligand>
        <name>substrate</name>
    </ligand>
</feature>
<sequence>MLALCGGKGAGLIRMRSLGLPVPEGFVITTEACARYIEDGTLPEGLMDEVRENLAGVERATGRGFGDAENPLLVSVRSGAAVSMPGMMDTVLNLGLNDATVRGLAQSTGDERFARDSHRRFVQAFGEIVLGVPGSLFEDAIEEMKGERGAQADTDLAAEDLDELARRFRAIVAREAGAEVPDDPYEQLRLAISAVFDSWLGERAVAYRREYGIPDDLGTAVTVQRMVFGNMGETSATGVAFTRNPATGEQGIFGEFLLNAQGEDVVAGIRTPRPLREMESVLPDAYRQFLQTAERLEREYGDMQDMEFTVERDRLYMLQTRRGKRTGAAALRIARDMAGEGLISEAEAVLRVEPASLDALLHPRIDPEADLDVLARGLPASPGAATGRIVLTAQEAKSRAADGEAVLLVRRETNPDDVEGMISARGVLTALGGMTSHAAVVARGMGKPAVTGCGALKIDPTRGMIYLGGEPFEAGELLTIDGASGEVIRGEAPLVAPEPSEDFETVLRWADEARTLRVRANADTPEDARRARELGAEGIGLCRTEHMFMEGERLRIMREMILSEGEEALEEALVLLEPMQREDFEGIFRAMDGLPVTVRLLDPPLHEFLPHSKDLAKKVSDLEARGESAEEERRRLRIVEGLEEANPMLGLRGVRLGLLKPEVYLMQVRAIASAARAVREEGGDPRVEIMIPLVAFASELRTMRARIEAELAGEDIPLGTMIELPRACAVADKIASTADFFSFGTNDLTQMVCGISRDDAEEKFLADYLSGGTLSFNPFQTLDRDGVGEFVRLAIRKGKEANPALKLGVCGEHGGDPKSIAFFHEVGLDYVSCSPFRVPGARLAAAQAALGGAPV</sequence>
<keyword evidence="19" id="KW-0614">Plasmid</keyword>
<keyword evidence="15" id="KW-0175">Coiled coil</keyword>
<dbReference type="SUPFAM" id="SSF51621">
    <property type="entry name" value="Phosphoenolpyruvate/pyruvate domain"/>
    <property type="match status" value="1"/>
</dbReference>
<feature type="binding site" evidence="13">
    <location>
        <position position="747"/>
    </location>
    <ligand>
        <name>substrate</name>
    </ligand>
</feature>
<keyword evidence="10 14" id="KW-0460">Magnesium</keyword>
<feature type="binding site" evidence="13">
    <location>
        <position position="599"/>
    </location>
    <ligand>
        <name>substrate</name>
    </ligand>
</feature>
<dbReference type="NCBIfam" id="NF004531">
    <property type="entry name" value="PRK05878.1"/>
    <property type="match status" value="1"/>
</dbReference>
<evidence type="ECO:0000256" key="1">
    <source>
        <dbReference type="ARBA" id="ARBA00001946"/>
    </source>
</evidence>
<dbReference type="InterPro" id="IPR040442">
    <property type="entry name" value="Pyrv_kinase-like_dom_sf"/>
</dbReference>
<dbReference type="AlphaFoldDB" id="A0A023X7S3"/>
<protein>
    <recommendedName>
        <fullName evidence="4">Pyruvate, phosphate dikinase</fullName>
        <ecNumber evidence="3">2.7.9.1</ecNumber>
    </recommendedName>
    <alternativeName>
        <fullName evidence="11">Pyruvate, orthophosphate dikinase</fullName>
    </alternativeName>
</protein>
<dbReference type="Pfam" id="PF02896">
    <property type="entry name" value="PEP-utilizers_C"/>
    <property type="match status" value="1"/>
</dbReference>
<evidence type="ECO:0000313" key="20">
    <source>
        <dbReference type="Proteomes" id="UP000025229"/>
    </source>
</evidence>
<dbReference type="Gene3D" id="3.30.1490.20">
    <property type="entry name" value="ATP-grasp fold, A domain"/>
    <property type="match status" value="1"/>
</dbReference>
<dbReference type="InterPro" id="IPR002192">
    <property type="entry name" value="PPDK_AMP/ATP-bd"/>
</dbReference>
<evidence type="ECO:0000256" key="6">
    <source>
        <dbReference type="ARBA" id="ARBA00022723"/>
    </source>
</evidence>
<dbReference type="Proteomes" id="UP000025229">
    <property type="component" value="Plasmid 2"/>
</dbReference>
<keyword evidence="9" id="KW-0067">ATP-binding</keyword>
<dbReference type="EC" id="2.7.9.1" evidence="3"/>
<keyword evidence="5" id="KW-0808">Transferase</keyword>
<feature type="domain" description="Pyruvate phosphate dikinase AMP/ATP-binding" evidence="17">
    <location>
        <begin position="47"/>
        <end position="272"/>
    </location>
</feature>
<accession>A0A023X7S3</accession>
<evidence type="ECO:0000256" key="15">
    <source>
        <dbReference type="SAM" id="Coils"/>
    </source>
</evidence>
<evidence type="ECO:0000256" key="4">
    <source>
        <dbReference type="ARBA" id="ARBA00020138"/>
    </source>
</evidence>
<evidence type="ECO:0000259" key="18">
    <source>
        <dbReference type="Pfam" id="PF02896"/>
    </source>
</evidence>
<dbReference type="InterPro" id="IPR015813">
    <property type="entry name" value="Pyrv/PenolPyrv_kinase-like_dom"/>
</dbReference>
<dbReference type="Pfam" id="PF01326">
    <property type="entry name" value="PPDK_N"/>
    <property type="match status" value="2"/>
</dbReference>
<dbReference type="KEGG" id="rrd:RradSPS_2983"/>
<dbReference type="PANTHER" id="PTHR22931:SF9">
    <property type="entry name" value="PYRUVATE, PHOSPHATE DIKINASE 1, CHLOROPLASTIC"/>
    <property type="match status" value="1"/>
</dbReference>
<feature type="domain" description="PEP-utilising enzyme C-terminal" evidence="18">
    <location>
        <begin position="500"/>
        <end position="848"/>
    </location>
</feature>
<feature type="active site" description="Tele-phosphohistidine intermediate" evidence="12">
    <location>
        <position position="437"/>
    </location>
</feature>
<feature type="coiled-coil region" evidence="15">
    <location>
        <begin position="612"/>
        <end position="639"/>
    </location>
</feature>
<dbReference type="Gene3D" id="1.10.189.10">
    <property type="entry name" value="Pyruvate Phosphate Dikinase, domain 2"/>
    <property type="match status" value="1"/>
</dbReference>
<dbReference type="PROSITE" id="PS00370">
    <property type="entry name" value="PEP_ENZYMES_PHOS_SITE"/>
    <property type="match status" value="1"/>
</dbReference>
<dbReference type="GO" id="GO:0005524">
    <property type="term" value="F:ATP binding"/>
    <property type="evidence" value="ECO:0007669"/>
    <property type="project" value="UniProtKB-KW"/>
</dbReference>
<comment type="cofactor">
    <cofactor evidence="1 14">
        <name>Mg(2+)</name>
        <dbReference type="ChEBI" id="CHEBI:18420"/>
    </cofactor>
</comment>
<dbReference type="GO" id="GO:0016301">
    <property type="term" value="F:kinase activity"/>
    <property type="evidence" value="ECO:0007669"/>
    <property type="project" value="UniProtKB-KW"/>
</dbReference>
<evidence type="ECO:0000256" key="2">
    <source>
        <dbReference type="ARBA" id="ARBA00007837"/>
    </source>
</evidence>
<evidence type="ECO:0000256" key="12">
    <source>
        <dbReference type="PIRSR" id="PIRSR000853-1"/>
    </source>
</evidence>
<dbReference type="Gene3D" id="3.20.20.60">
    <property type="entry name" value="Phosphoenolpyruvate-binding domains"/>
    <property type="match status" value="1"/>
</dbReference>
<dbReference type="Pfam" id="PF00391">
    <property type="entry name" value="PEP-utilizers"/>
    <property type="match status" value="1"/>
</dbReference>
<evidence type="ECO:0000256" key="3">
    <source>
        <dbReference type="ARBA" id="ARBA00011994"/>
    </source>
</evidence>